<evidence type="ECO:0000313" key="3">
    <source>
        <dbReference type="Proteomes" id="UP000001640"/>
    </source>
</evidence>
<dbReference type="GeneID" id="96902515"/>
<keyword evidence="1" id="KW-1133">Transmembrane helix</keyword>
<organism evidence="2 3">
    <name type="scientific">Naumovozyma castellii</name>
    <name type="common">Yeast</name>
    <name type="synonym">Saccharomyces castellii</name>
    <dbReference type="NCBI Taxonomy" id="27288"/>
    <lineage>
        <taxon>Eukaryota</taxon>
        <taxon>Fungi</taxon>
        <taxon>Dikarya</taxon>
        <taxon>Ascomycota</taxon>
        <taxon>Saccharomycotina</taxon>
        <taxon>Saccharomycetes</taxon>
        <taxon>Saccharomycetales</taxon>
        <taxon>Saccharomycetaceae</taxon>
        <taxon>Naumovozyma</taxon>
    </lineage>
</organism>
<dbReference type="FunCoup" id="G0VAT2">
    <property type="interactions" value="52"/>
</dbReference>
<sequence>MIPPPTDPALLRENAFQETGDLNIVLNKDTFRGAGGYKPILTYGLGFFNYGMTLDDDVYSRTWADAIRCHVTQHCVAYTVIFIVLAICWIMLVFMGLKSTEGVGKRKFRNDEEGQHSFHQYEDDESKEYHHVKV</sequence>
<dbReference type="EMBL" id="HE576753">
    <property type="protein sequence ID" value="CCC68959.1"/>
    <property type="molecule type" value="Genomic_DNA"/>
</dbReference>
<evidence type="ECO:0000256" key="1">
    <source>
        <dbReference type="SAM" id="Phobius"/>
    </source>
</evidence>
<protein>
    <submittedName>
        <fullName evidence="2">Uncharacterized protein</fullName>
    </submittedName>
</protein>
<keyword evidence="1" id="KW-0472">Membrane</keyword>
<feature type="transmembrane region" description="Helical" evidence="1">
    <location>
        <begin position="76"/>
        <end position="97"/>
    </location>
</feature>
<reference evidence="2 3" key="1">
    <citation type="journal article" date="2011" name="Proc. Natl. Acad. Sci. U.S.A.">
        <title>Evolutionary erosion of yeast sex chromosomes by mating-type switching accidents.</title>
        <authorList>
            <person name="Gordon J.L."/>
            <person name="Armisen D."/>
            <person name="Proux-Wera E."/>
            <person name="Oheigeartaigh S.S."/>
            <person name="Byrne K.P."/>
            <person name="Wolfe K.H."/>
        </authorList>
    </citation>
    <scope>NUCLEOTIDE SEQUENCE [LARGE SCALE GENOMIC DNA]</scope>
    <source>
        <strain evidence="3">ATCC 76901 / BCRC 22586 / CBS 4309 / NBRC 1992 / NRRL Y-12630</strain>
    </source>
</reference>
<dbReference type="KEGG" id="ncs:NCAS_0B08750"/>
<name>G0VAT2_NAUCA</name>
<dbReference type="OrthoDB" id="4067115at2759"/>
<keyword evidence="1" id="KW-0812">Transmembrane</keyword>
<dbReference type="Proteomes" id="UP000001640">
    <property type="component" value="Chromosome 2"/>
</dbReference>
<dbReference type="eggNOG" id="ENOG502S7G5">
    <property type="taxonomic scope" value="Eukaryota"/>
</dbReference>
<reference key="2">
    <citation type="submission" date="2011-08" db="EMBL/GenBank/DDBJ databases">
        <title>Genome sequence of Naumovozyma castellii.</title>
        <authorList>
            <person name="Gordon J.L."/>
            <person name="Armisen D."/>
            <person name="Proux-Wera E."/>
            <person name="OhEigeartaigh S.S."/>
            <person name="Byrne K.P."/>
            <person name="Wolfe K.H."/>
        </authorList>
    </citation>
    <scope>NUCLEOTIDE SEQUENCE</scope>
    <source>
        <strain>Type strain:CBS 4309</strain>
    </source>
</reference>
<dbReference type="HOGENOM" id="CLU_2005713_0_0_1"/>
<keyword evidence="3" id="KW-1185">Reference proteome</keyword>
<dbReference type="RefSeq" id="XP_003675329.1">
    <property type="nucleotide sequence ID" value="XM_003675281.1"/>
</dbReference>
<evidence type="ECO:0000313" key="2">
    <source>
        <dbReference type="EMBL" id="CCC68959.1"/>
    </source>
</evidence>
<proteinExistence type="predicted"/>
<gene>
    <name evidence="2" type="primary">NCAS0B08750</name>
    <name evidence="2" type="ordered locus">NCAS_0B08750</name>
</gene>
<dbReference type="InParanoid" id="G0VAT2"/>
<dbReference type="OMA" id="LIHEHAY"/>
<dbReference type="AlphaFoldDB" id="G0VAT2"/>
<accession>G0VAT2</accession>